<dbReference type="Pfam" id="PF13429">
    <property type="entry name" value="TPR_15"/>
    <property type="match status" value="1"/>
</dbReference>
<proteinExistence type="predicted"/>
<feature type="transmembrane region" description="Helical" evidence="1">
    <location>
        <begin position="21"/>
        <end position="41"/>
    </location>
</feature>
<dbReference type="Proteomes" id="UP001548590">
    <property type="component" value="Unassembled WGS sequence"/>
</dbReference>
<keyword evidence="1" id="KW-0812">Transmembrane</keyword>
<name>A0ABV2CPJ3_9RHOO</name>
<organism evidence="3 4">
    <name type="scientific">Uliginosibacterium paludis</name>
    <dbReference type="NCBI Taxonomy" id="1615952"/>
    <lineage>
        <taxon>Bacteria</taxon>
        <taxon>Pseudomonadati</taxon>
        <taxon>Pseudomonadota</taxon>
        <taxon>Betaproteobacteria</taxon>
        <taxon>Rhodocyclales</taxon>
        <taxon>Zoogloeaceae</taxon>
        <taxon>Uliginosibacterium</taxon>
    </lineage>
</organism>
<evidence type="ECO:0000313" key="3">
    <source>
        <dbReference type="EMBL" id="MET1489687.1"/>
    </source>
</evidence>
<comment type="caution">
    <text evidence="3">The sequence shown here is derived from an EMBL/GenBank/DDBJ whole genome shotgun (WGS) entry which is preliminary data.</text>
</comment>
<protein>
    <submittedName>
        <fullName evidence="3">Tetratricopeptide repeat protein</fullName>
    </submittedName>
</protein>
<gene>
    <name evidence="3" type="ORF">ABVT11_07595</name>
</gene>
<dbReference type="RefSeq" id="WP_345925054.1">
    <property type="nucleotide sequence ID" value="NZ_JBDIVF010000002.1"/>
</dbReference>
<feature type="domain" description="PelB C-terminal" evidence="2">
    <location>
        <begin position="934"/>
        <end position="1235"/>
    </location>
</feature>
<keyword evidence="4" id="KW-1185">Reference proteome</keyword>
<dbReference type="EMBL" id="JBEWLZ010000003">
    <property type="protein sequence ID" value="MET1489687.1"/>
    <property type="molecule type" value="Genomic_DNA"/>
</dbReference>
<dbReference type="Pfam" id="PF24604">
    <property type="entry name" value="B-barrel_PelB_C"/>
    <property type="match status" value="1"/>
</dbReference>
<evidence type="ECO:0000313" key="4">
    <source>
        <dbReference type="Proteomes" id="UP001548590"/>
    </source>
</evidence>
<sequence>MLRQRSTLAVEGAKRPRLVPPGVLLAFSVLVAGGLVLMYPYRVLMDQVLRGQRGDELVIAYLRNLLRTDPHNDELALRLARQQLASGDFPGMRVTLHDVLDSTDDDKRITARLLLWRAGEESWRRTRDPDARERLRQGLLAELEALAGLTHLDEANRLDIAERALELGDRALALRIYRIAAGAAPEFDAVSLMDRARLRQQDPHSHEAAIQLYLLARQRAERIGLRREAFMQAVRIRLAQGHPAEALQLAEDALGSLAGDLDTLVFMVELARAANQPEAAARYARLMLRLSLAQALEQLALGDLAVQGHPVADSQDRPAEGGPPGLPFNDRIYVLGYDAFIGNRNLEDAWRVAEYAVRQVPQSLDWRLRLARVSEWTGRPETAIDQWRWIMEQGGGLPRAQRDEASAAILRLAPGLFDDRALILSLRYSLSKQPDSPELLRALIDAYERLGLPEEGIAVLQSVVRSTPMPGPLQALAELARRNGNVALAIAATQELIARHGNTRERAMSLAALLLGQGRVREAQAALASLRDSVPASDDRFWRLLGELSIRVQDDDNARAALARIVTLNDATRADFESYVELLADDEALQASALALQAALRFDDRPLLLRGLSLQLRAGSAGQSWQVFAGLPAVWQARGEDWPEFLALRAEAARASGHRREATRDLTRWISLSPDDENAQASLLWLLADTHDGPALRVLLARHETAWAANPRLHDALAAAWQTLSAPHVALERYLTPRLQAHRDDHLWLLNYADVLEQDRRADLAWRLRQYLIAHPPRIAPAATSTAMLREARARLMLASRPGDPSLAVLRELLRLDDKGIERNESAARELAAAWQLAQGESAAVHAWLWTRHAQRLASPGWARISVAMAEQDWAMLGEELERRASALSRDDALATARAVGAGGLAATLAFEGQTLQRDDEPLQLALSDVLLEEAPRVDLRSERRQFDRWLEHELRLAASTRISPALRLSTQVSRISRELDSAVLDAPRRAQYASLGLSLKQGELRIGQNESLTHWTSLGLQQSLLEQPGRSLVLRAGRHEVADESLALGALGWRDRLRLEARQALDPLSSLSLALQQSRYATQNGLPLGSGTQLATSLNHSLDPLRERQAELFWSWNRFRAAGLPDDERVEALATRLPGDTPASERVASLMPASYAFYGLRLSQGMSREEAWTRSIRPYASLALTWNTASGAGYGLTLGAAGRVSGADHLAVGLSTDKGGSGAVARSTRMGLQYWRAF</sequence>
<evidence type="ECO:0000259" key="2">
    <source>
        <dbReference type="Pfam" id="PF24604"/>
    </source>
</evidence>
<evidence type="ECO:0000256" key="1">
    <source>
        <dbReference type="SAM" id="Phobius"/>
    </source>
</evidence>
<accession>A0ABV2CPJ3</accession>
<reference evidence="3 4" key="1">
    <citation type="submission" date="2024-07" db="EMBL/GenBank/DDBJ databases">
        <title>Uliginosibacterium paludis KCTC:42655.</title>
        <authorList>
            <person name="Kim M.K."/>
        </authorList>
    </citation>
    <scope>NUCLEOTIDE SEQUENCE [LARGE SCALE GENOMIC DNA]</scope>
    <source>
        <strain evidence="3 4">KCTC 42655</strain>
    </source>
</reference>
<keyword evidence="1" id="KW-0472">Membrane</keyword>
<dbReference type="SUPFAM" id="SSF48452">
    <property type="entry name" value="TPR-like"/>
    <property type="match status" value="2"/>
</dbReference>
<dbReference type="InterPro" id="IPR011990">
    <property type="entry name" value="TPR-like_helical_dom_sf"/>
</dbReference>
<dbReference type="Gene3D" id="1.25.40.10">
    <property type="entry name" value="Tetratricopeptide repeat domain"/>
    <property type="match status" value="2"/>
</dbReference>
<dbReference type="InterPro" id="IPR057306">
    <property type="entry name" value="B-barrel_PelB_C"/>
</dbReference>
<keyword evidence="1" id="KW-1133">Transmembrane helix</keyword>